<evidence type="ECO:0000256" key="1">
    <source>
        <dbReference type="ARBA" id="ARBA00004651"/>
    </source>
</evidence>
<dbReference type="SUPFAM" id="SSF90123">
    <property type="entry name" value="ABC transporter transmembrane region"/>
    <property type="match status" value="1"/>
</dbReference>
<keyword evidence="3" id="KW-0547">Nucleotide-binding</keyword>
<dbReference type="GO" id="GO:0016887">
    <property type="term" value="F:ATP hydrolysis activity"/>
    <property type="evidence" value="ECO:0007669"/>
    <property type="project" value="InterPro"/>
</dbReference>
<evidence type="ECO:0000259" key="9">
    <source>
        <dbReference type="PROSITE" id="PS50929"/>
    </source>
</evidence>
<dbReference type="Pfam" id="PF00664">
    <property type="entry name" value="ABC_membrane"/>
    <property type="match status" value="1"/>
</dbReference>
<dbReference type="InterPro" id="IPR027417">
    <property type="entry name" value="P-loop_NTPase"/>
</dbReference>
<proteinExistence type="predicted"/>
<dbReference type="CDD" id="cd18584">
    <property type="entry name" value="ABC_6TM_AarD_CydD"/>
    <property type="match status" value="1"/>
</dbReference>
<dbReference type="PANTHER" id="PTHR24221:SF590">
    <property type="entry name" value="COMPONENT LINKED WITH THE ASSEMBLY OF CYTOCHROME' TRANSPORT TRANSMEMBRANE ATP-BINDING PROTEIN ABC TRANSPORTER CYDD-RELATED"/>
    <property type="match status" value="1"/>
</dbReference>
<evidence type="ECO:0000313" key="11">
    <source>
        <dbReference type="Proteomes" id="UP000067689"/>
    </source>
</evidence>
<evidence type="ECO:0000256" key="4">
    <source>
        <dbReference type="ARBA" id="ARBA00022840"/>
    </source>
</evidence>
<feature type="domain" description="ABC transmembrane type-1" evidence="9">
    <location>
        <begin position="20"/>
        <end position="299"/>
    </location>
</feature>
<comment type="subcellular location">
    <subcellularLocation>
        <location evidence="1">Cell membrane</location>
        <topology evidence="1">Multi-pass membrane protein</topology>
    </subcellularLocation>
</comment>
<evidence type="ECO:0000256" key="7">
    <source>
        <dbReference type="SAM" id="Phobius"/>
    </source>
</evidence>
<dbReference type="PROSITE" id="PS00211">
    <property type="entry name" value="ABC_TRANSPORTER_1"/>
    <property type="match status" value="1"/>
</dbReference>
<dbReference type="GO" id="GO:0140359">
    <property type="term" value="F:ABC-type transporter activity"/>
    <property type="evidence" value="ECO:0007669"/>
    <property type="project" value="InterPro"/>
</dbReference>
<evidence type="ECO:0000256" key="3">
    <source>
        <dbReference type="ARBA" id="ARBA00022741"/>
    </source>
</evidence>
<dbReference type="GO" id="GO:0005524">
    <property type="term" value="F:ATP binding"/>
    <property type="evidence" value="ECO:0007669"/>
    <property type="project" value="UniProtKB-KW"/>
</dbReference>
<dbReference type="AlphaFoldDB" id="A0A0U4CPF4"/>
<organism evidence="10 11">
    <name type="scientific">Aeromicrobium erythreum</name>
    <dbReference type="NCBI Taxonomy" id="2041"/>
    <lineage>
        <taxon>Bacteria</taxon>
        <taxon>Bacillati</taxon>
        <taxon>Actinomycetota</taxon>
        <taxon>Actinomycetes</taxon>
        <taxon>Propionibacteriales</taxon>
        <taxon>Nocardioidaceae</taxon>
        <taxon>Aeromicrobium</taxon>
    </lineage>
</organism>
<sequence length="553" mass="57693">MRPLDPRLLRRSRPVRRFLVATVLLGLVAAVAVVGQAWLLSATVVALVDGVAPTSVAATTAALAGVVAARGVLAWAQATTGTRAAAAVKAGLRHDLVDAVLDQRRTGPAPSSARVATLLDTGLDALDGYVARFLPQVVLTALVPGAVVLTLLAVDPLSALIVVLTLPLVVTFLVLVGMVTRDRLDGRWAELQRLGRHFSDVLAGLTVLTGFGRDSGRGLREVGERHRRATMASLRTAFLSSFVLELFSTLSVALVAVAAGLRLVTGDLDLATGLLVIVLAPEAYLPLRRLGTLFHDSTQGLAAADEALTLLDGERRTGHLVVEGPAPVEVRDLVVVHPGRERPALALPGLTLQPGEFVAVTGPSGAGKSTLLAVLLGFALPTSGSVRVGGVPVVELDPDAWRRQVAWVPQDPHLLAGTVADNVRLGHPAASDEAVRSALVDAGAADLAPRREVGEQGQALSAGERRRVAVARALLRVRDGGAWLVLMDEPTAGLDAERESTVLGTLCRLQESGDVTVLVVAHRAETVAAASRELRVDRPVEVVQAGPAGEVTP</sequence>
<dbReference type="NCBIfam" id="TIGR02857">
    <property type="entry name" value="CydD"/>
    <property type="match status" value="1"/>
</dbReference>
<evidence type="ECO:0000256" key="5">
    <source>
        <dbReference type="ARBA" id="ARBA00022989"/>
    </source>
</evidence>
<dbReference type="InterPro" id="IPR003593">
    <property type="entry name" value="AAA+_ATPase"/>
</dbReference>
<feature type="transmembrane region" description="Helical" evidence="7">
    <location>
        <begin position="237"/>
        <end position="264"/>
    </location>
</feature>
<dbReference type="PATRIC" id="fig|2041.4.peg.1530"/>
<dbReference type="GO" id="GO:0005886">
    <property type="term" value="C:plasma membrane"/>
    <property type="evidence" value="ECO:0007669"/>
    <property type="project" value="UniProtKB-SubCell"/>
</dbReference>
<keyword evidence="11" id="KW-1185">Reference proteome</keyword>
<dbReference type="PROSITE" id="PS50893">
    <property type="entry name" value="ABC_TRANSPORTER_2"/>
    <property type="match status" value="1"/>
</dbReference>
<feature type="transmembrane region" description="Helical" evidence="7">
    <location>
        <begin position="159"/>
        <end position="179"/>
    </location>
</feature>
<dbReference type="InterPro" id="IPR039421">
    <property type="entry name" value="Type_1_exporter"/>
</dbReference>
<dbReference type="OrthoDB" id="9806127at2"/>
<evidence type="ECO:0008006" key="12">
    <source>
        <dbReference type="Google" id="ProtNLM"/>
    </source>
</evidence>
<dbReference type="Gene3D" id="3.40.50.300">
    <property type="entry name" value="P-loop containing nucleotide triphosphate hydrolases"/>
    <property type="match status" value="1"/>
</dbReference>
<dbReference type="KEGG" id="aer:AERYTH_07290"/>
<keyword evidence="2 7" id="KW-0812">Transmembrane</keyword>
<reference evidence="10 11" key="1">
    <citation type="journal article" date="1991" name="Int. J. Syst. Bacteriol.">
        <title>Description of the erythromycin-producing bacterium Arthrobacter sp. strain NRRL B-3381 as Aeromicrobium erythreum gen. nov., sp. nov.</title>
        <authorList>
            <person name="Miller E.S."/>
            <person name="Woese C.R."/>
            <person name="Brenner S."/>
        </authorList>
    </citation>
    <scope>NUCLEOTIDE SEQUENCE [LARGE SCALE GENOMIC DNA]</scope>
    <source>
        <strain evidence="10 11">AR18</strain>
    </source>
</reference>
<dbReference type="InterPro" id="IPR014216">
    <property type="entry name" value="ABC_transptr_CydD"/>
</dbReference>
<dbReference type="InterPro" id="IPR017871">
    <property type="entry name" value="ABC_transporter-like_CS"/>
</dbReference>
<gene>
    <name evidence="10" type="ORF">AERYTH_07290</name>
</gene>
<feature type="transmembrane region" description="Helical" evidence="7">
    <location>
        <begin position="133"/>
        <end position="153"/>
    </location>
</feature>
<dbReference type="PROSITE" id="PS50929">
    <property type="entry name" value="ABC_TM1F"/>
    <property type="match status" value="1"/>
</dbReference>
<keyword evidence="6 7" id="KW-0472">Membrane</keyword>
<dbReference type="SUPFAM" id="SSF52540">
    <property type="entry name" value="P-loop containing nucleoside triphosphate hydrolases"/>
    <property type="match status" value="1"/>
</dbReference>
<dbReference type="InterPro" id="IPR011527">
    <property type="entry name" value="ABC1_TM_dom"/>
</dbReference>
<dbReference type="EMBL" id="CP011502">
    <property type="protein sequence ID" value="ALX04508.1"/>
    <property type="molecule type" value="Genomic_DNA"/>
</dbReference>
<dbReference type="PANTHER" id="PTHR24221">
    <property type="entry name" value="ATP-BINDING CASSETTE SUB-FAMILY B"/>
    <property type="match status" value="1"/>
</dbReference>
<evidence type="ECO:0000256" key="6">
    <source>
        <dbReference type="ARBA" id="ARBA00023136"/>
    </source>
</evidence>
<dbReference type="GO" id="GO:0042883">
    <property type="term" value="P:cysteine transport"/>
    <property type="evidence" value="ECO:0007669"/>
    <property type="project" value="InterPro"/>
</dbReference>
<evidence type="ECO:0000259" key="8">
    <source>
        <dbReference type="PROSITE" id="PS50893"/>
    </source>
</evidence>
<dbReference type="SMART" id="SM00382">
    <property type="entry name" value="AAA"/>
    <property type="match status" value="1"/>
</dbReference>
<dbReference type="Proteomes" id="UP000067689">
    <property type="component" value="Chromosome"/>
</dbReference>
<dbReference type="Pfam" id="PF00005">
    <property type="entry name" value="ABC_tran"/>
    <property type="match status" value="1"/>
</dbReference>
<name>A0A0U4CPF4_9ACTN</name>
<dbReference type="Gene3D" id="1.20.1560.10">
    <property type="entry name" value="ABC transporter type 1, transmembrane domain"/>
    <property type="match status" value="1"/>
</dbReference>
<evidence type="ECO:0000256" key="2">
    <source>
        <dbReference type="ARBA" id="ARBA00022692"/>
    </source>
</evidence>
<feature type="transmembrane region" description="Helical" evidence="7">
    <location>
        <begin position="56"/>
        <end position="76"/>
    </location>
</feature>
<keyword evidence="4" id="KW-0067">ATP-binding</keyword>
<dbReference type="InterPro" id="IPR003439">
    <property type="entry name" value="ABC_transporter-like_ATP-bd"/>
</dbReference>
<evidence type="ECO:0000313" key="10">
    <source>
        <dbReference type="EMBL" id="ALX04508.1"/>
    </source>
</evidence>
<feature type="domain" description="ABC transporter" evidence="8">
    <location>
        <begin position="328"/>
        <end position="553"/>
    </location>
</feature>
<dbReference type="CDD" id="cd03228">
    <property type="entry name" value="ABCC_MRP_Like"/>
    <property type="match status" value="1"/>
</dbReference>
<dbReference type="RefSeq" id="WP_067856571.1">
    <property type="nucleotide sequence ID" value="NZ_CP011502.1"/>
</dbReference>
<protein>
    <recommendedName>
        <fullName evidence="12">ABC transporter ATPase</fullName>
    </recommendedName>
</protein>
<dbReference type="STRING" id="2041.AERYTH_07290"/>
<dbReference type="InterPro" id="IPR036640">
    <property type="entry name" value="ABC1_TM_sf"/>
</dbReference>
<keyword evidence="5 7" id="KW-1133">Transmembrane helix</keyword>
<accession>A0A0U4CPF4</accession>